<evidence type="ECO:0000313" key="3">
    <source>
        <dbReference type="Proteomes" id="UP000194798"/>
    </source>
</evidence>
<evidence type="ECO:0000313" key="2">
    <source>
        <dbReference type="EMBL" id="OUD12328.1"/>
    </source>
</evidence>
<dbReference type="InterPro" id="IPR049210">
    <property type="entry name" value="DUF6812"/>
</dbReference>
<dbReference type="Proteomes" id="UP000194798">
    <property type="component" value="Unassembled WGS sequence"/>
</dbReference>
<comment type="caution">
    <text evidence="2">The sequence shown here is derived from an EMBL/GenBank/DDBJ whole genome shotgun (WGS) entry which is preliminary data.</text>
</comment>
<feature type="compositionally biased region" description="Acidic residues" evidence="1">
    <location>
        <begin position="68"/>
        <end position="84"/>
    </location>
</feature>
<proteinExistence type="predicted"/>
<feature type="region of interest" description="Disordered" evidence="1">
    <location>
        <begin position="68"/>
        <end position="90"/>
    </location>
</feature>
<protein>
    <submittedName>
        <fullName evidence="2">Uncharacterized protein</fullName>
    </submittedName>
</protein>
<accession>A0A251X5E3</accession>
<dbReference type="OrthoDB" id="5625708at2"/>
<keyword evidence="3" id="KW-1185">Reference proteome</keyword>
<name>A0A251X5E3_9GAMM</name>
<dbReference type="AlphaFoldDB" id="A0A251X5E3"/>
<evidence type="ECO:0000256" key="1">
    <source>
        <dbReference type="SAM" id="MobiDB-lite"/>
    </source>
</evidence>
<reference evidence="2 3" key="1">
    <citation type="submission" date="2016-12" db="EMBL/GenBank/DDBJ databases">
        <title>Thioflexothrix psekupsii D3 genome sequencing and assembly.</title>
        <authorList>
            <person name="Fomenkov A."/>
            <person name="Vincze T."/>
            <person name="Grabovich M."/>
            <person name="Anton B.P."/>
            <person name="Dubinina G."/>
            <person name="Orlova M."/>
            <person name="Belousova E."/>
            <person name="Roberts R.J."/>
        </authorList>
    </citation>
    <scope>NUCLEOTIDE SEQUENCE [LARGE SCALE GENOMIC DNA]</scope>
    <source>
        <strain evidence="2">D3</strain>
    </source>
</reference>
<sequence length="90" mass="10392">MTLTRKKVHVSIQISNGAHLQGTMIIERDTRLSDVFNNLKKDFIVVTDNGRQPHIVNKRHIIQIMELPEEGDSENEHEDDDQDYLELPGN</sequence>
<gene>
    <name evidence="2" type="ORF">TPSD3_14540</name>
</gene>
<dbReference type="EMBL" id="MSLT01000023">
    <property type="protein sequence ID" value="OUD12328.1"/>
    <property type="molecule type" value="Genomic_DNA"/>
</dbReference>
<organism evidence="2 3">
    <name type="scientific">Thioflexithrix psekupsensis</name>
    <dbReference type="NCBI Taxonomy" id="1570016"/>
    <lineage>
        <taxon>Bacteria</taxon>
        <taxon>Pseudomonadati</taxon>
        <taxon>Pseudomonadota</taxon>
        <taxon>Gammaproteobacteria</taxon>
        <taxon>Thiotrichales</taxon>
        <taxon>Thioflexithrix</taxon>
    </lineage>
</organism>
<dbReference type="Pfam" id="PF20660">
    <property type="entry name" value="DUF6812"/>
    <property type="match status" value="1"/>
</dbReference>
<dbReference type="RefSeq" id="WP_086489275.1">
    <property type="nucleotide sequence ID" value="NZ_MSLT01000023.1"/>
</dbReference>